<dbReference type="Gene3D" id="3.90.25.10">
    <property type="entry name" value="UDP-galactose 4-epimerase, domain 1"/>
    <property type="match status" value="1"/>
</dbReference>
<dbReference type="SUPFAM" id="SSF51735">
    <property type="entry name" value="NAD(P)-binding Rossmann-fold domains"/>
    <property type="match status" value="1"/>
</dbReference>
<dbReference type="InterPro" id="IPR016040">
    <property type="entry name" value="NAD(P)-bd_dom"/>
</dbReference>
<gene>
    <name evidence="2" type="ORF">CP97_06155</name>
</gene>
<dbReference type="STRING" id="1648404.CP97_06155"/>
<name>A0A0H4VX96_9SPHN</name>
<protein>
    <submittedName>
        <fullName evidence="2">Nucleoside-diphosphate-sugar epimerase</fullName>
    </submittedName>
</protein>
<proteinExistence type="predicted"/>
<feature type="domain" description="NAD(P)-binding" evidence="1">
    <location>
        <begin position="17"/>
        <end position="315"/>
    </location>
</feature>
<keyword evidence="3" id="KW-1185">Reference proteome</keyword>
<dbReference type="PATRIC" id="fig|1648404.4.peg.1287"/>
<dbReference type="InterPro" id="IPR036291">
    <property type="entry name" value="NAD(P)-bd_dom_sf"/>
</dbReference>
<evidence type="ECO:0000259" key="1">
    <source>
        <dbReference type="Pfam" id="PF16363"/>
    </source>
</evidence>
<accession>A0A0H4VX96</accession>
<evidence type="ECO:0000313" key="2">
    <source>
        <dbReference type="EMBL" id="AKQ41693.1"/>
    </source>
</evidence>
<reference evidence="2 3" key="1">
    <citation type="journal article" date="2015" name="Int. J. Syst. Evol. Microbiol.">
        <title>Erythrobacter atlanticus sp. nov., a bacterium from ocean sediment able to degrade polycyclic aromatic hydrocarbons.</title>
        <authorList>
            <person name="Zhuang L."/>
            <person name="Liu Y."/>
            <person name="Wang L."/>
            <person name="Wang W."/>
            <person name="Shao Z."/>
        </authorList>
    </citation>
    <scope>NUCLEOTIDE SEQUENCE [LARGE SCALE GENOMIC DNA]</scope>
    <source>
        <strain evidence="3">s21-N3</strain>
    </source>
</reference>
<organism evidence="2 3">
    <name type="scientific">Aurantiacibacter atlanticus</name>
    <dbReference type="NCBI Taxonomy" id="1648404"/>
    <lineage>
        <taxon>Bacteria</taxon>
        <taxon>Pseudomonadati</taxon>
        <taxon>Pseudomonadota</taxon>
        <taxon>Alphaproteobacteria</taxon>
        <taxon>Sphingomonadales</taxon>
        <taxon>Erythrobacteraceae</taxon>
        <taxon>Aurantiacibacter</taxon>
    </lineage>
</organism>
<dbReference type="KEGG" id="ery:CP97_06155"/>
<dbReference type="Proteomes" id="UP000059113">
    <property type="component" value="Chromosome"/>
</dbReference>
<evidence type="ECO:0000313" key="3">
    <source>
        <dbReference type="Proteomes" id="UP000059113"/>
    </source>
</evidence>
<dbReference type="EMBL" id="CP011310">
    <property type="protein sequence ID" value="AKQ41693.1"/>
    <property type="molecule type" value="Genomic_DNA"/>
</dbReference>
<reference evidence="3" key="2">
    <citation type="submission" date="2015-04" db="EMBL/GenBank/DDBJ databases">
        <title>The complete genome sequence of Erythrobacter sp. s21-N3.</title>
        <authorList>
            <person name="Zhuang L."/>
            <person name="Liu Y."/>
            <person name="Shao Z."/>
        </authorList>
    </citation>
    <scope>NUCLEOTIDE SEQUENCE [LARGE SCALE GENOMIC DNA]</scope>
    <source>
        <strain evidence="3">s21-N3</strain>
    </source>
</reference>
<dbReference type="AlphaFoldDB" id="A0A0H4VX96"/>
<sequence>MWDKVESGGFMTGSACLVTGAAGFIGSHLVRALVARGDMVHAVVRSGSSLDRLEDISDQIVLHRFDLADGDALAACLQQAVPQKVFHLAASTRDAGAPDPASLAAGVADYLDPLFTLLSQLSNALSPPLVMVRTGTIAEYGLAPTPYREDLRECPQTPYGARMLAGTHHIEMLAKTLGFPVITARLALTYGKGQSPSFLLPALIDACANGKPITINRPDDRRDLIHVDDVIEALILLSDQRPDGCETVNVATGRALSMRHLASLVVGAMKSDPALVSFGEQQLGGQQSILCADTTKAQRELGWQARIALEDGLRKLVRKESHDAETEGLRHAAV</sequence>
<dbReference type="PANTHER" id="PTHR43000">
    <property type="entry name" value="DTDP-D-GLUCOSE 4,6-DEHYDRATASE-RELATED"/>
    <property type="match status" value="1"/>
</dbReference>
<dbReference type="Pfam" id="PF16363">
    <property type="entry name" value="GDP_Man_Dehyd"/>
    <property type="match status" value="1"/>
</dbReference>
<dbReference type="Gene3D" id="3.40.50.720">
    <property type="entry name" value="NAD(P)-binding Rossmann-like Domain"/>
    <property type="match status" value="1"/>
</dbReference>